<feature type="chain" id="PRO_5032720864" evidence="4">
    <location>
        <begin position="24"/>
        <end position="298"/>
    </location>
</feature>
<feature type="domain" description="Solute-binding protein family 3/N-terminal" evidence="5">
    <location>
        <begin position="37"/>
        <end position="269"/>
    </location>
</feature>
<dbReference type="SUPFAM" id="SSF53850">
    <property type="entry name" value="Periplasmic binding protein-like II"/>
    <property type="match status" value="1"/>
</dbReference>
<accession>A0A844H405</accession>
<feature type="signal peptide" evidence="4">
    <location>
        <begin position="1"/>
        <end position="23"/>
    </location>
</feature>
<dbReference type="GO" id="GO:0005576">
    <property type="term" value="C:extracellular region"/>
    <property type="evidence" value="ECO:0007669"/>
    <property type="project" value="TreeGrafter"/>
</dbReference>
<dbReference type="EMBL" id="WMIF01000007">
    <property type="protein sequence ID" value="MTH34284.1"/>
    <property type="molecule type" value="Genomic_DNA"/>
</dbReference>
<reference evidence="6 7" key="1">
    <citation type="submission" date="2019-11" db="EMBL/GenBank/DDBJ databases">
        <authorList>
            <person name="Dong K."/>
        </authorList>
    </citation>
    <scope>NUCLEOTIDE SEQUENCE [LARGE SCALE GENOMIC DNA]</scope>
    <source>
        <strain evidence="6 7">JCM 17370</strain>
    </source>
</reference>
<dbReference type="SMART" id="SM00062">
    <property type="entry name" value="PBPb"/>
    <property type="match status" value="1"/>
</dbReference>
<evidence type="ECO:0000259" key="5">
    <source>
        <dbReference type="SMART" id="SM00062"/>
    </source>
</evidence>
<sequence>MGKSHMSVLMGAVLAGLTWPAWGQDSATLDRIAATATIRIGQRVSSVPFSYYSDDRRVIGYSQDIMMQIVAAVRDQLKLPALTISLAPITSQNWIPLLINGNLDMECSSTSHTVDREKKVAFSNTIFVIGTRLLTRADAGIRDFADLAQKQVVVTAGTTAERALHRFNEEHGIGMTILAVKEHDLAFQELQAGRAAAFVMDDALLYGARAEAPRPEDWIVTGTPLTREAYACTMRRDDPAFKALVDAAIARLMTSGEARALYDKWFTQPIPPNGMNLDWPISAAQAALYAAPNDRPIE</sequence>
<dbReference type="OrthoDB" id="9814231at2"/>
<protein>
    <submittedName>
        <fullName evidence="6">Transporter substrate-binding domain-containing protein</fullName>
    </submittedName>
</protein>
<comment type="caution">
    <text evidence="6">The sequence shown here is derived from an EMBL/GenBank/DDBJ whole genome shotgun (WGS) entry which is preliminary data.</text>
</comment>
<evidence type="ECO:0000313" key="6">
    <source>
        <dbReference type="EMBL" id="MTH34284.1"/>
    </source>
</evidence>
<dbReference type="CDD" id="cd13688">
    <property type="entry name" value="PBP2_GltI_DEBP"/>
    <property type="match status" value="1"/>
</dbReference>
<dbReference type="GO" id="GO:0006865">
    <property type="term" value="P:amino acid transport"/>
    <property type="evidence" value="ECO:0007669"/>
    <property type="project" value="TreeGrafter"/>
</dbReference>
<evidence type="ECO:0000256" key="4">
    <source>
        <dbReference type="SAM" id="SignalP"/>
    </source>
</evidence>
<dbReference type="InterPro" id="IPR051455">
    <property type="entry name" value="Bact_solute-bind_prot3"/>
</dbReference>
<dbReference type="GO" id="GO:0030288">
    <property type="term" value="C:outer membrane-bounded periplasmic space"/>
    <property type="evidence" value="ECO:0007669"/>
    <property type="project" value="TreeGrafter"/>
</dbReference>
<evidence type="ECO:0000256" key="1">
    <source>
        <dbReference type="ARBA" id="ARBA00010333"/>
    </source>
</evidence>
<comment type="similarity">
    <text evidence="1">Belongs to the bacterial solute-binding protein 3 family.</text>
</comment>
<dbReference type="InterPro" id="IPR001638">
    <property type="entry name" value="Solute-binding_3/MltF_N"/>
</dbReference>
<gene>
    <name evidence="6" type="ORF">GL279_06670</name>
</gene>
<dbReference type="AlphaFoldDB" id="A0A844H405"/>
<dbReference type="Pfam" id="PF00497">
    <property type="entry name" value="SBP_bac_3"/>
    <property type="match status" value="1"/>
</dbReference>
<organism evidence="6 7">
    <name type="scientific">Paracoccus limosus</name>
    <dbReference type="NCBI Taxonomy" id="913252"/>
    <lineage>
        <taxon>Bacteria</taxon>
        <taxon>Pseudomonadati</taxon>
        <taxon>Pseudomonadota</taxon>
        <taxon>Alphaproteobacteria</taxon>
        <taxon>Rhodobacterales</taxon>
        <taxon>Paracoccaceae</taxon>
        <taxon>Paracoccus</taxon>
    </lineage>
</organism>
<keyword evidence="2" id="KW-0813">Transport</keyword>
<dbReference type="Proteomes" id="UP000442533">
    <property type="component" value="Unassembled WGS sequence"/>
</dbReference>
<name>A0A844H405_9RHOB</name>
<evidence type="ECO:0000256" key="2">
    <source>
        <dbReference type="ARBA" id="ARBA00022448"/>
    </source>
</evidence>
<proteinExistence type="inferred from homology"/>
<dbReference type="PANTHER" id="PTHR30085">
    <property type="entry name" value="AMINO ACID ABC TRANSPORTER PERMEASE"/>
    <property type="match status" value="1"/>
</dbReference>
<keyword evidence="7" id="KW-1185">Reference proteome</keyword>
<dbReference type="PANTHER" id="PTHR30085:SF2">
    <property type="entry name" value="GLUTAMATE_ASPARTATE IMPORT SOLUTE-BINDING PROTEIN"/>
    <property type="match status" value="1"/>
</dbReference>
<evidence type="ECO:0000313" key="7">
    <source>
        <dbReference type="Proteomes" id="UP000442533"/>
    </source>
</evidence>
<evidence type="ECO:0000256" key="3">
    <source>
        <dbReference type="ARBA" id="ARBA00022729"/>
    </source>
</evidence>
<dbReference type="Gene3D" id="3.40.190.10">
    <property type="entry name" value="Periplasmic binding protein-like II"/>
    <property type="match status" value="2"/>
</dbReference>
<keyword evidence="3 4" id="KW-0732">Signal</keyword>